<dbReference type="RefSeq" id="XP_019036490.1">
    <property type="nucleotide sequence ID" value="XM_019180825.2"/>
</dbReference>
<evidence type="ECO:0000313" key="6">
    <source>
        <dbReference type="Proteomes" id="UP000094112"/>
    </source>
</evidence>
<dbReference type="Gene3D" id="1.10.8.60">
    <property type="match status" value="1"/>
</dbReference>
<evidence type="ECO:0000313" key="5">
    <source>
        <dbReference type="EMBL" id="ODQ57283.1"/>
    </source>
</evidence>
<dbReference type="SMART" id="SM00382">
    <property type="entry name" value="AAA"/>
    <property type="match status" value="1"/>
</dbReference>
<keyword evidence="1" id="KW-0235">DNA replication</keyword>
<reference evidence="5 6" key="1">
    <citation type="journal article" date="2016" name="Proc. Natl. Acad. Sci. U.S.A.">
        <title>Comparative genomics of biotechnologically important yeasts.</title>
        <authorList>
            <person name="Riley R."/>
            <person name="Haridas S."/>
            <person name="Wolfe K.H."/>
            <person name="Lopes M.R."/>
            <person name="Hittinger C.T."/>
            <person name="Goeker M."/>
            <person name="Salamov A.A."/>
            <person name="Wisecaver J.H."/>
            <person name="Long T.M."/>
            <person name="Calvey C.H."/>
            <person name="Aerts A.L."/>
            <person name="Barry K.W."/>
            <person name="Choi C."/>
            <person name="Clum A."/>
            <person name="Coughlan A.Y."/>
            <person name="Deshpande S."/>
            <person name="Douglass A.P."/>
            <person name="Hanson S.J."/>
            <person name="Klenk H.-P."/>
            <person name="LaButti K.M."/>
            <person name="Lapidus A."/>
            <person name="Lindquist E.A."/>
            <person name="Lipzen A.M."/>
            <person name="Meier-Kolthoff J.P."/>
            <person name="Ohm R.A."/>
            <person name="Otillar R.P."/>
            <person name="Pangilinan J.L."/>
            <person name="Peng Y."/>
            <person name="Rokas A."/>
            <person name="Rosa C.A."/>
            <person name="Scheuner C."/>
            <person name="Sibirny A.A."/>
            <person name="Slot J.C."/>
            <person name="Stielow J.B."/>
            <person name="Sun H."/>
            <person name="Kurtzman C.P."/>
            <person name="Blackwell M."/>
            <person name="Grigoriev I.V."/>
            <person name="Jeffries T.W."/>
        </authorList>
    </citation>
    <scope>NUCLEOTIDE SEQUENCE [LARGE SCALE GENOMIC DNA]</scope>
    <source>
        <strain evidence="6">ATCC 58044 / CBS 1984 / NCYC 433 / NRRL Y-366-8</strain>
    </source>
</reference>
<dbReference type="GeneID" id="30198071"/>
<evidence type="ECO:0000256" key="1">
    <source>
        <dbReference type="ARBA" id="ARBA00022705"/>
    </source>
</evidence>
<dbReference type="GO" id="GO:0043596">
    <property type="term" value="C:nuclear replication fork"/>
    <property type="evidence" value="ECO:0007669"/>
    <property type="project" value="EnsemblFungi"/>
</dbReference>
<dbReference type="Gene3D" id="3.40.50.300">
    <property type="entry name" value="P-loop containing nucleotide triphosphate hydrolases"/>
    <property type="match status" value="1"/>
</dbReference>
<dbReference type="AlphaFoldDB" id="A0A1E3NVZ0"/>
<dbReference type="GO" id="GO:0005524">
    <property type="term" value="F:ATP binding"/>
    <property type="evidence" value="ECO:0007669"/>
    <property type="project" value="UniProtKB-KW"/>
</dbReference>
<dbReference type="GO" id="GO:0016887">
    <property type="term" value="F:ATP hydrolysis activity"/>
    <property type="evidence" value="ECO:0007669"/>
    <property type="project" value="InterPro"/>
</dbReference>
<evidence type="ECO:0000259" key="4">
    <source>
        <dbReference type="SMART" id="SM00382"/>
    </source>
</evidence>
<evidence type="ECO:0000256" key="3">
    <source>
        <dbReference type="ARBA" id="ARBA00022840"/>
    </source>
</evidence>
<dbReference type="EMBL" id="KV454214">
    <property type="protein sequence ID" value="ODQ57283.1"/>
    <property type="molecule type" value="Genomic_DNA"/>
</dbReference>
<dbReference type="GO" id="GO:0003689">
    <property type="term" value="F:DNA clamp loader activity"/>
    <property type="evidence" value="ECO:0007669"/>
    <property type="project" value="EnsemblFungi"/>
</dbReference>
<dbReference type="STRING" id="683960.A0A1E3NVZ0"/>
<dbReference type="GO" id="GO:0006270">
    <property type="term" value="P:DNA replication initiation"/>
    <property type="evidence" value="ECO:0007669"/>
    <property type="project" value="EnsemblFungi"/>
</dbReference>
<dbReference type="GO" id="GO:0034398">
    <property type="term" value="P:telomere tethering at nuclear periphery"/>
    <property type="evidence" value="ECO:0007669"/>
    <property type="project" value="EnsemblFungi"/>
</dbReference>
<dbReference type="Proteomes" id="UP000094112">
    <property type="component" value="Unassembled WGS sequence"/>
</dbReference>
<dbReference type="CDD" id="cd18140">
    <property type="entry name" value="HLD_clamp_RFC"/>
    <property type="match status" value="1"/>
</dbReference>
<name>A0A1E3NVZ0_WICAA</name>
<dbReference type="GO" id="GO:0031390">
    <property type="term" value="C:Ctf18 RFC-like complex"/>
    <property type="evidence" value="ECO:0007669"/>
    <property type="project" value="EnsemblFungi"/>
</dbReference>
<feature type="non-terminal residue" evidence="5">
    <location>
        <position position="636"/>
    </location>
</feature>
<organism evidence="5 6">
    <name type="scientific">Wickerhamomyces anomalus (strain ATCC 58044 / CBS 1984 / NCYC 433 / NRRL Y-366-8)</name>
    <name type="common">Yeast</name>
    <name type="synonym">Hansenula anomala</name>
    <dbReference type="NCBI Taxonomy" id="683960"/>
    <lineage>
        <taxon>Eukaryota</taxon>
        <taxon>Fungi</taxon>
        <taxon>Dikarya</taxon>
        <taxon>Ascomycota</taxon>
        <taxon>Saccharomycotina</taxon>
        <taxon>Saccharomycetes</taxon>
        <taxon>Phaffomycetales</taxon>
        <taxon>Wickerhamomycetaceae</taxon>
        <taxon>Wickerhamomyces</taxon>
    </lineage>
</organism>
<gene>
    <name evidence="5" type="ORF">WICANDRAFT_19331</name>
</gene>
<keyword evidence="3" id="KW-0067">ATP-binding</keyword>
<feature type="domain" description="AAA+ ATPase" evidence="4">
    <location>
        <begin position="115"/>
        <end position="279"/>
    </location>
</feature>
<dbReference type="CDD" id="cd00009">
    <property type="entry name" value="AAA"/>
    <property type="match status" value="1"/>
</dbReference>
<dbReference type="PANTHER" id="PTHR23389:SF3">
    <property type="entry name" value="CHROMOSOME TRANSMISSION FIDELITY PROTEIN 18 HOMOLOG"/>
    <property type="match status" value="1"/>
</dbReference>
<dbReference type="GO" id="GO:0035753">
    <property type="term" value="P:maintenance of DNA trinucleotide repeats"/>
    <property type="evidence" value="ECO:0007669"/>
    <property type="project" value="EnsemblFungi"/>
</dbReference>
<accession>A0A1E3NVZ0</accession>
<proteinExistence type="predicted"/>
<dbReference type="InterPro" id="IPR047854">
    <property type="entry name" value="RFC_lid"/>
</dbReference>
<keyword evidence="2" id="KW-0547">Nucleotide-binding</keyword>
<sequence>KKNSADALDALKKEKENYGFNINELYAKLEVQRLKDKSGSSKKESYIPKNDVLWAEKWRPKSFFELIGNDDTNRRMLKWVKEWSRVVFDKNYKPITTDDSSATNSKFIDPFGRPNKKIMLIHGPPGLGKTTVAHVIAKQAGYEIMEVNASDERSGQRVRDKIVNSLASQTFSGKPVCLIADEVDGAAEFGFIKVLVDLINEDQKAIYKFQHSDGDRSSKEKSKKKPKFLLRPIIAICNDLYAPSLEKLRMHSEIIAFKAPSERDLRERLRDICKHEKISLTNQQLQEIVLLTNRDIRSCLNILQFGGGLNSSNDLRKKDSQVSWFAIVNEIFRRRRDLKKGVQFKELANIISINNNYDKIINGCFQSYHDITYNDSGMSKPAMISDWLYFGDIMGKTTYESIGDLSYYSSQVALQFFNQFSDLGNRETIMIKSDYEHFESRRANFNLLRLLHSNVNVHLRTFLKLQQLPTEVLPLLDYIITPELKSLNNIKDYDKRKLHDAIDSLQGFGLRITEAKDEAFNEIYTTYPQFSSISKFDTLSTKKLTQKRTQLFPVLQKEMDLVRVKKRAFSEVEKDAEAKSSKTGADFALLKNQYEKIAEAELKAKKLKTEVKIWVKYHEGFSNAVRKPVKWKSLWE</sequence>
<dbReference type="GO" id="GO:0003677">
    <property type="term" value="F:DNA binding"/>
    <property type="evidence" value="ECO:0007669"/>
    <property type="project" value="TreeGrafter"/>
</dbReference>
<dbReference type="InterPro" id="IPR003959">
    <property type="entry name" value="ATPase_AAA_core"/>
</dbReference>
<dbReference type="SUPFAM" id="SSF52540">
    <property type="entry name" value="P-loop containing nucleoside triphosphate hydrolases"/>
    <property type="match status" value="1"/>
</dbReference>
<dbReference type="PANTHER" id="PTHR23389">
    <property type="entry name" value="CHROMOSOME TRANSMISSION FIDELITY FACTOR 18"/>
    <property type="match status" value="1"/>
</dbReference>
<dbReference type="OrthoDB" id="2195431at2759"/>
<dbReference type="GO" id="GO:0007064">
    <property type="term" value="P:mitotic sister chromatid cohesion"/>
    <property type="evidence" value="ECO:0007669"/>
    <property type="project" value="EnsemblFungi"/>
</dbReference>
<protein>
    <recommendedName>
        <fullName evidence="4">AAA+ ATPase domain-containing protein</fullName>
    </recommendedName>
</protein>
<dbReference type="InterPro" id="IPR027417">
    <property type="entry name" value="P-loop_NTPase"/>
</dbReference>
<keyword evidence="6" id="KW-1185">Reference proteome</keyword>
<dbReference type="InterPro" id="IPR003593">
    <property type="entry name" value="AAA+_ATPase"/>
</dbReference>
<dbReference type="Pfam" id="PF00004">
    <property type="entry name" value="AAA"/>
    <property type="match status" value="1"/>
</dbReference>
<evidence type="ECO:0000256" key="2">
    <source>
        <dbReference type="ARBA" id="ARBA00022741"/>
    </source>
</evidence>
<feature type="non-terminal residue" evidence="5">
    <location>
        <position position="1"/>
    </location>
</feature>
<dbReference type="GO" id="GO:0000724">
    <property type="term" value="P:double-strand break repair via homologous recombination"/>
    <property type="evidence" value="ECO:0007669"/>
    <property type="project" value="EnsemblFungi"/>
</dbReference>